<evidence type="ECO:0000313" key="3">
    <source>
        <dbReference type="Proteomes" id="UP000295621"/>
    </source>
</evidence>
<dbReference type="InterPro" id="IPR039569">
    <property type="entry name" value="FAS1-like_DH_region"/>
</dbReference>
<dbReference type="SUPFAM" id="SSF54637">
    <property type="entry name" value="Thioesterase/thiol ester dehydrase-isomerase"/>
    <property type="match status" value="1"/>
</dbReference>
<protein>
    <submittedName>
        <fullName evidence="2">MaoC family dehydratase</fullName>
    </submittedName>
</protein>
<dbReference type="InterPro" id="IPR016709">
    <property type="entry name" value="HadA-like"/>
</dbReference>
<dbReference type="PIRSF" id="PIRSF018072">
    <property type="entry name" value="UCP018072"/>
    <property type="match status" value="1"/>
</dbReference>
<dbReference type="OrthoDB" id="5415111at2"/>
<feature type="domain" description="FAS1-like dehydratase" evidence="1">
    <location>
        <begin position="7"/>
        <end position="126"/>
    </location>
</feature>
<keyword evidence="3" id="KW-1185">Reference proteome</keyword>
<dbReference type="RefSeq" id="WP_131984559.1">
    <property type="nucleotide sequence ID" value="NZ_SMKL01000037.1"/>
</dbReference>
<accession>A0A4R4RKC2</accession>
<proteinExistence type="predicted"/>
<dbReference type="GO" id="GO:0006633">
    <property type="term" value="P:fatty acid biosynthetic process"/>
    <property type="evidence" value="ECO:0007669"/>
    <property type="project" value="TreeGrafter"/>
</dbReference>
<dbReference type="Pfam" id="PF13452">
    <property type="entry name" value="FAS1_DH_region"/>
    <property type="match status" value="1"/>
</dbReference>
<organism evidence="2 3">
    <name type="scientific">Jiangella ureilytica</name>
    <dbReference type="NCBI Taxonomy" id="2530374"/>
    <lineage>
        <taxon>Bacteria</taxon>
        <taxon>Bacillati</taxon>
        <taxon>Actinomycetota</taxon>
        <taxon>Actinomycetes</taxon>
        <taxon>Jiangellales</taxon>
        <taxon>Jiangellaceae</taxon>
        <taxon>Jiangella</taxon>
    </lineage>
</organism>
<dbReference type="AlphaFoldDB" id="A0A4R4RKC2"/>
<dbReference type="GO" id="GO:0019171">
    <property type="term" value="F:(3R)-hydroxyacyl-[acyl-carrier-protein] dehydratase activity"/>
    <property type="evidence" value="ECO:0007669"/>
    <property type="project" value="TreeGrafter"/>
</dbReference>
<dbReference type="InterPro" id="IPR050965">
    <property type="entry name" value="UPF0336/Enoyl-CoA_hydratase"/>
</dbReference>
<evidence type="ECO:0000259" key="1">
    <source>
        <dbReference type="Pfam" id="PF13452"/>
    </source>
</evidence>
<dbReference type="InterPro" id="IPR029069">
    <property type="entry name" value="HotDog_dom_sf"/>
</dbReference>
<sequence>MPIDPSVAGRVYPPQYYEVSREKIREFAEAIGDANPAYVDTAAARGYGHGDVVAPPTFMMIIVMNGFDLLMKDLGIEFARVVHVDQRFTYSRSLPVGTRVEATTRLDGVRAVAGNDLLKIRTEVRDEQDGTDFCLSEATLLVRPEDFDGGDASD</sequence>
<evidence type="ECO:0000313" key="2">
    <source>
        <dbReference type="EMBL" id="TDC49834.1"/>
    </source>
</evidence>
<name>A0A4R4RKC2_9ACTN</name>
<dbReference type="CDD" id="cd03441">
    <property type="entry name" value="R_hydratase_like"/>
    <property type="match status" value="1"/>
</dbReference>
<comment type="caution">
    <text evidence="2">The sequence shown here is derived from an EMBL/GenBank/DDBJ whole genome shotgun (WGS) entry which is preliminary data.</text>
</comment>
<dbReference type="PANTHER" id="PTHR43437:SF3">
    <property type="entry name" value="HYDROXYACYL-THIOESTER DEHYDRATASE TYPE 2, MITOCHONDRIAL"/>
    <property type="match status" value="1"/>
</dbReference>
<reference evidence="2 3" key="1">
    <citation type="submission" date="2019-02" db="EMBL/GenBank/DDBJ databases">
        <title>Draft genome sequences of novel Actinobacteria.</title>
        <authorList>
            <person name="Sahin N."/>
            <person name="Ay H."/>
            <person name="Saygin H."/>
        </authorList>
    </citation>
    <scope>NUCLEOTIDE SEQUENCE [LARGE SCALE GENOMIC DNA]</scope>
    <source>
        <strain evidence="2 3">KC603</strain>
    </source>
</reference>
<dbReference type="Gene3D" id="3.10.129.10">
    <property type="entry name" value="Hotdog Thioesterase"/>
    <property type="match status" value="1"/>
</dbReference>
<dbReference type="Proteomes" id="UP000295621">
    <property type="component" value="Unassembled WGS sequence"/>
</dbReference>
<dbReference type="PANTHER" id="PTHR43437">
    <property type="entry name" value="HYDROXYACYL-THIOESTER DEHYDRATASE TYPE 2, MITOCHONDRIAL-RELATED"/>
    <property type="match status" value="1"/>
</dbReference>
<gene>
    <name evidence="2" type="ORF">E1212_17050</name>
</gene>
<dbReference type="EMBL" id="SMKL01000037">
    <property type="protein sequence ID" value="TDC49834.1"/>
    <property type="molecule type" value="Genomic_DNA"/>
</dbReference>